<proteinExistence type="predicted"/>
<comment type="caution">
    <text evidence="2">The sequence shown here is derived from an EMBL/GenBank/DDBJ whole genome shotgun (WGS) entry which is preliminary data.</text>
</comment>
<dbReference type="Proteomes" id="UP001165342">
    <property type="component" value="Unassembled WGS sequence"/>
</dbReference>
<dbReference type="EMBL" id="JAMGBE010000002">
    <property type="protein sequence ID" value="MCL6729486.1"/>
    <property type="molecule type" value="Genomic_DNA"/>
</dbReference>
<reference evidence="2" key="1">
    <citation type="submission" date="2022-05" db="EMBL/GenBank/DDBJ databases">
        <authorList>
            <person name="Jo J.-H."/>
            <person name="Im W.-T."/>
        </authorList>
    </citation>
    <scope>NUCLEOTIDE SEQUENCE</scope>
    <source>
        <strain evidence="2">SE220</strain>
    </source>
</reference>
<dbReference type="RefSeq" id="WP_249830983.1">
    <property type="nucleotide sequence ID" value="NZ_JAMGBE010000002.1"/>
</dbReference>
<sequence length="199" mass="21913">MQTRTRFLVAAATIGAIAAPAVAQYPQAYPQTYPQAYPQAYPGYAQPYGYNQGYGAQNSVGAIVDQLLGNRYNVTDRRAVSQCAAAATTEAQAQYRGNHAGQYGYQQGYNQGYGYQQQFAAPSMRVTAITDVQRRSNGLRVRGLLSSGYAGHHGGQYGYQNGYQNRNYAAGDIGFRCNVDYRGVVTRVRIDRDVATRRY</sequence>
<accession>A0ABT0S1J6</accession>
<evidence type="ECO:0008006" key="4">
    <source>
        <dbReference type="Google" id="ProtNLM"/>
    </source>
</evidence>
<feature type="chain" id="PRO_5046270100" description="17 kDa surface antigen" evidence="1">
    <location>
        <begin position="24"/>
        <end position="199"/>
    </location>
</feature>
<evidence type="ECO:0000256" key="1">
    <source>
        <dbReference type="SAM" id="SignalP"/>
    </source>
</evidence>
<evidence type="ECO:0000313" key="2">
    <source>
        <dbReference type="EMBL" id="MCL6729486.1"/>
    </source>
</evidence>
<keyword evidence="1" id="KW-0732">Signal</keyword>
<protein>
    <recommendedName>
        <fullName evidence="4">17 kDa surface antigen</fullName>
    </recommendedName>
</protein>
<name>A0ABT0S1J6_9SPHN</name>
<keyword evidence="3" id="KW-1185">Reference proteome</keyword>
<feature type="signal peptide" evidence="1">
    <location>
        <begin position="1"/>
        <end position="23"/>
    </location>
</feature>
<gene>
    <name evidence="2" type="ORF">LZ538_05365</name>
</gene>
<evidence type="ECO:0000313" key="3">
    <source>
        <dbReference type="Proteomes" id="UP001165342"/>
    </source>
</evidence>
<organism evidence="2 3">
    <name type="scientific">Sphingomonas hankyongi</name>
    <dbReference type="NCBI Taxonomy" id="2908209"/>
    <lineage>
        <taxon>Bacteria</taxon>
        <taxon>Pseudomonadati</taxon>
        <taxon>Pseudomonadota</taxon>
        <taxon>Alphaproteobacteria</taxon>
        <taxon>Sphingomonadales</taxon>
        <taxon>Sphingomonadaceae</taxon>
        <taxon>Sphingomonas</taxon>
    </lineage>
</organism>